<feature type="region of interest" description="Disordered" evidence="1">
    <location>
        <begin position="31"/>
        <end position="58"/>
    </location>
</feature>
<evidence type="ECO:0000313" key="3">
    <source>
        <dbReference type="Proteomes" id="UP000244855"/>
    </source>
</evidence>
<accession>A0A2V1D418</accession>
<reference evidence="2 3" key="1">
    <citation type="journal article" date="2018" name="Sci. Rep.">
        <title>Comparative genomics provides insights into the lifestyle and reveals functional heterogeneity of dark septate endophytic fungi.</title>
        <authorList>
            <person name="Knapp D.G."/>
            <person name="Nemeth J.B."/>
            <person name="Barry K."/>
            <person name="Hainaut M."/>
            <person name="Henrissat B."/>
            <person name="Johnson J."/>
            <person name="Kuo A."/>
            <person name="Lim J.H.P."/>
            <person name="Lipzen A."/>
            <person name="Nolan M."/>
            <person name="Ohm R.A."/>
            <person name="Tamas L."/>
            <person name="Grigoriev I.V."/>
            <person name="Spatafora J.W."/>
            <person name="Nagy L.G."/>
            <person name="Kovacs G.M."/>
        </authorList>
    </citation>
    <scope>NUCLEOTIDE SEQUENCE [LARGE SCALE GENOMIC DNA]</scope>
    <source>
        <strain evidence="2 3">DSE2036</strain>
    </source>
</reference>
<keyword evidence="3" id="KW-1185">Reference proteome</keyword>
<protein>
    <submittedName>
        <fullName evidence="2">Uncharacterized protein</fullName>
    </submittedName>
</protein>
<sequence length="239" mass="26418">MKDGRNILRLSQGGSEVHALRNKAVTRAPVVRQFRTTRRKRNTQRAQPEQDEAEEDESLFVADAMETAVLSVEENEDTDRSAFQPKAGGGASFFVEDPMEVLQESNFENEMNGWELGCNTPIDHIGSDLFPSHGTPFDDTPATQSPECNSGIDPDSVRLEPFLSDAHKAEAEDLLECACEVGYNVKGQIMHGSDVRNVFSPLFSGSTLTEILTKSLLSALIPEKVNFVELASPVWTNRF</sequence>
<dbReference type="Proteomes" id="UP000244855">
    <property type="component" value="Unassembled WGS sequence"/>
</dbReference>
<dbReference type="EMBL" id="KZ805646">
    <property type="protein sequence ID" value="PVH92800.1"/>
    <property type="molecule type" value="Genomic_DNA"/>
</dbReference>
<gene>
    <name evidence="2" type="ORF">DM02DRAFT_263081</name>
</gene>
<organism evidence="2 3">
    <name type="scientific">Periconia macrospinosa</name>
    <dbReference type="NCBI Taxonomy" id="97972"/>
    <lineage>
        <taxon>Eukaryota</taxon>
        <taxon>Fungi</taxon>
        <taxon>Dikarya</taxon>
        <taxon>Ascomycota</taxon>
        <taxon>Pezizomycotina</taxon>
        <taxon>Dothideomycetes</taxon>
        <taxon>Pleosporomycetidae</taxon>
        <taxon>Pleosporales</taxon>
        <taxon>Massarineae</taxon>
        <taxon>Periconiaceae</taxon>
        <taxon>Periconia</taxon>
    </lineage>
</organism>
<feature type="compositionally biased region" description="Acidic residues" evidence="1">
    <location>
        <begin position="49"/>
        <end position="58"/>
    </location>
</feature>
<name>A0A2V1D418_9PLEO</name>
<evidence type="ECO:0000313" key="2">
    <source>
        <dbReference type="EMBL" id="PVH92800.1"/>
    </source>
</evidence>
<dbReference type="AlphaFoldDB" id="A0A2V1D418"/>
<proteinExistence type="predicted"/>
<evidence type="ECO:0000256" key="1">
    <source>
        <dbReference type="SAM" id="MobiDB-lite"/>
    </source>
</evidence>